<dbReference type="AlphaFoldDB" id="A0A0N4YS65"/>
<dbReference type="Proteomes" id="UP000271162">
    <property type="component" value="Unassembled WGS sequence"/>
</dbReference>
<reference evidence="3" key="1">
    <citation type="submission" date="2017-02" db="UniProtKB">
        <authorList>
            <consortium name="WormBaseParasite"/>
        </authorList>
    </citation>
    <scope>IDENTIFICATION</scope>
</reference>
<reference evidence="1 2" key="2">
    <citation type="submission" date="2018-11" db="EMBL/GenBank/DDBJ databases">
        <authorList>
            <consortium name="Pathogen Informatics"/>
        </authorList>
    </citation>
    <scope>NUCLEOTIDE SEQUENCE [LARGE SCALE GENOMIC DNA]</scope>
</reference>
<name>A0A0N4YS65_NIPBR</name>
<evidence type="ECO:0000313" key="2">
    <source>
        <dbReference type="Proteomes" id="UP000271162"/>
    </source>
</evidence>
<dbReference type="WBParaSite" id="NBR_0002008701-mRNA-1">
    <property type="protein sequence ID" value="NBR_0002008701-mRNA-1"/>
    <property type="gene ID" value="NBR_0002008701"/>
</dbReference>
<organism evidence="3">
    <name type="scientific">Nippostrongylus brasiliensis</name>
    <name type="common">Rat hookworm</name>
    <dbReference type="NCBI Taxonomy" id="27835"/>
    <lineage>
        <taxon>Eukaryota</taxon>
        <taxon>Metazoa</taxon>
        <taxon>Ecdysozoa</taxon>
        <taxon>Nematoda</taxon>
        <taxon>Chromadorea</taxon>
        <taxon>Rhabditida</taxon>
        <taxon>Rhabditina</taxon>
        <taxon>Rhabditomorpha</taxon>
        <taxon>Strongyloidea</taxon>
        <taxon>Heligmosomidae</taxon>
        <taxon>Nippostrongylus</taxon>
    </lineage>
</organism>
<dbReference type="EMBL" id="UYSL01024783">
    <property type="protein sequence ID" value="VDL83823.1"/>
    <property type="molecule type" value="Genomic_DNA"/>
</dbReference>
<proteinExistence type="predicted"/>
<accession>A0A0N4YS65</accession>
<gene>
    <name evidence="1" type="ORF">NBR_LOCUS20087</name>
</gene>
<evidence type="ECO:0000313" key="1">
    <source>
        <dbReference type="EMBL" id="VDL83823.1"/>
    </source>
</evidence>
<sequence>MEPCCPWRNKLRSEPSRKLACQIAPLLANSAVRMDACTVIIGILTAIYQHHQLDGHDCFRVRTTKELVA</sequence>
<evidence type="ECO:0000313" key="3">
    <source>
        <dbReference type="WBParaSite" id="NBR_0002008701-mRNA-1"/>
    </source>
</evidence>
<keyword evidence="2" id="KW-1185">Reference proteome</keyword>
<protein>
    <submittedName>
        <fullName evidence="1 3">Uncharacterized protein</fullName>
    </submittedName>
</protein>